<dbReference type="STRING" id="48709.A0A1D2MYH2"/>
<dbReference type="InterPro" id="IPR000209">
    <property type="entry name" value="Peptidase_S8/S53_dom"/>
</dbReference>
<keyword evidence="4" id="KW-0720">Serine protease</keyword>
<comment type="similarity">
    <text evidence="1 5">Belongs to the peptidase S8 family.</text>
</comment>
<dbReference type="GO" id="GO:0004252">
    <property type="term" value="F:serine-type endopeptidase activity"/>
    <property type="evidence" value="ECO:0007669"/>
    <property type="project" value="InterPro"/>
</dbReference>
<dbReference type="InterPro" id="IPR036852">
    <property type="entry name" value="Peptidase_S8/S53_dom_sf"/>
</dbReference>
<keyword evidence="3" id="KW-0378">Hydrolase</keyword>
<dbReference type="SUPFAM" id="SSF52743">
    <property type="entry name" value="Subtilisin-like"/>
    <property type="match status" value="1"/>
</dbReference>
<dbReference type="InterPro" id="IPR050131">
    <property type="entry name" value="Peptidase_S8_subtilisin-like"/>
</dbReference>
<dbReference type="OrthoDB" id="206201at2759"/>
<dbReference type="PROSITE" id="PS00138">
    <property type="entry name" value="SUBTILASE_SER"/>
    <property type="match status" value="1"/>
</dbReference>
<dbReference type="EMBL" id="LJIJ01000391">
    <property type="protein sequence ID" value="ODM97991.1"/>
    <property type="molecule type" value="Genomic_DNA"/>
</dbReference>
<proteinExistence type="inferred from homology"/>
<dbReference type="PANTHER" id="PTHR43806">
    <property type="entry name" value="PEPTIDASE S8"/>
    <property type="match status" value="1"/>
</dbReference>
<evidence type="ECO:0000256" key="1">
    <source>
        <dbReference type="ARBA" id="ARBA00011073"/>
    </source>
</evidence>
<dbReference type="Proteomes" id="UP000094527">
    <property type="component" value="Unassembled WGS sequence"/>
</dbReference>
<dbReference type="PROSITE" id="PS51892">
    <property type="entry name" value="SUBTILASE"/>
    <property type="match status" value="1"/>
</dbReference>
<feature type="domain" description="Peptidase S8/S53" evidence="6">
    <location>
        <begin position="32"/>
        <end position="159"/>
    </location>
</feature>
<evidence type="ECO:0000256" key="5">
    <source>
        <dbReference type="PROSITE-ProRule" id="PRU01240"/>
    </source>
</evidence>
<evidence type="ECO:0000256" key="2">
    <source>
        <dbReference type="ARBA" id="ARBA00022670"/>
    </source>
</evidence>
<dbReference type="AlphaFoldDB" id="A0A1D2MYH2"/>
<gene>
    <name evidence="7" type="ORF">Ocin01_08688</name>
</gene>
<comment type="caution">
    <text evidence="7">The sequence shown here is derived from an EMBL/GenBank/DDBJ whole genome shotgun (WGS) entry which is preliminary data.</text>
</comment>
<dbReference type="Pfam" id="PF00082">
    <property type="entry name" value="Peptidase_S8"/>
    <property type="match status" value="1"/>
</dbReference>
<dbReference type="GO" id="GO:0006508">
    <property type="term" value="P:proteolysis"/>
    <property type="evidence" value="ECO:0007669"/>
    <property type="project" value="UniProtKB-KW"/>
</dbReference>
<dbReference type="InterPro" id="IPR023828">
    <property type="entry name" value="Peptidase_S8_Ser-AS"/>
</dbReference>
<evidence type="ECO:0000256" key="3">
    <source>
        <dbReference type="ARBA" id="ARBA00022801"/>
    </source>
</evidence>
<evidence type="ECO:0000259" key="6">
    <source>
        <dbReference type="Pfam" id="PF00082"/>
    </source>
</evidence>
<protein>
    <submittedName>
        <fullName evidence="7">Subtilisin-like serine protease</fullName>
    </submittedName>
</protein>
<organism evidence="7 8">
    <name type="scientific">Orchesella cincta</name>
    <name type="common">Springtail</name>
    <name type="synonym">Podura cincta</name>
    <dbReference type="NCBI Taxonomy" id="48709"/>
    <lineage>
        <taxon>Eukaryota</taxon>
        <taxon>Metazoa</taxon>
        <taxon>Ecdysozoa</taxon>
        <taxon>Arthropoda</taxon>
        <taxon>Hexapoda</taxon>
        <taxon>Collembola</taxon>
        <taxon>Entomobryomorpha</taxon>
        <taxon>Entomobryoidea</taxon>
        <taxon>Orchesellidae</taxon>
        <taxon>Orchesellinae</taxon>
        <taxon>Orchesella</taxon>
    </lineage>
</organism>
<sequence length="192" mass="19433">MENQKIAARLPKSLPTLGSGQGDTWFDPILSAWRSANIVSVFGVGGTGPSCGTVGSPGDSPMVIGVGAITSGDVLASSSSVGPSSGGNLKPDITAPGNQIRSAWADTDTAYVTLSGTSMAAPHVAGVAALLRASKPDSTNDEVKEWLTGNADTDLQDLEAECGGIPSTQFPNNHYGHGSVNARRALEAAINA</sequence>
<comment type="caution">
    <text evidence="5">Lacks conserved residue(s) required for the propagation of feature annotation.</text>
</comment>
<keyword evidence="8" id="KW-1185">Reference proteome</keyword>
<dbReference type="PANTHER" id="PTHR43806:SF67">
    <property type="entry name" value="EGF-LIKE DOMAIN-CONTAINING PROTEIN"/>
    <property type="match status" value="1"/>
</dbReference>
<accession>A0A1D2MYH2</accession>
<evidence type="ECO:0000313" key="7">
    <source>
        <dbReference type="EMBL" id="ODM97991.1"/>
    </source>
</evidence>
<dbReference type="OMA" id="NQIRSAW"/>
<name>A0A1D2MYH2_ORCCI</name>
<dbReference type="Gene3D" id="3.40.50.200">
    <property type="entry name" value="Peptidase S8/S53 domain"/>
    <property type="match status" value="1"/>
</dbReference>
<evidence type="ECO:0000256" key="4">
    <source>
        <dbReference type="ARBA" id="ARBA00022825"/>
    </source>
</evidence>
<reference evidence="7 8" key="1">
    <citation type="journal article" date="2016" name="Genome Biol. Evol.">
        <title>Gene Family Evolution Reflects Adaptation to Soil Environmental Stressors in the Genome of the Collembolan Orchesella cincta.</title>
        <authorList>
            <person name="Faddeeva-Vakhrusheva A."/>
            <person name="Derks M.F."/>
            <person name="Anvar S.Y."/>
            <person name="Agamennone V."/>
            <person name="Suring W."/>
            <person name="Smit S."/>
            <person name="van Straalen N.M."/>
            <person name="Roelofs D."/>
        </authorList>
    </citation>
    <scope>NUCLEOTIDE SEQUENCE [LARGE SCALE GENOMIC DNA]</scope>
    <source>
        <tissue evidence="7">Mixed pool</tissue>
    </source>
</reference>
<evidence type="ECO:0000313" key="8">
    <source>
        <dbReference type="Proteomes" id="UP000094527"/>
    </source>
</evidence>
<keyword evidence="2 7" id="KW-0645">Protease</keyword>